<feature type="domain" description="N-acetyltransferase" evidence="1">
    <location>
        <begin position="12"/>
        <end position="177"/>
    </location>
</feature>
<organism evidence="2 3">
    <name type="scientific">Jeotgalibacillus alimentarius</name>
    <dbReference type="NCBI Taxonomy" id="135826"/>
    <lineage>
        <taxon>Bacteria</taxon>
        <taxon>Bacillati</taxon>
        <taxon>Bacillota</taxon>
        <taxon>Bacilli</taxon>
        <taxon>Bacillales</taxon>
        <taxon>Caryophanaceae</taxon>
        <taxon>Jeotgalibacillus</taxon>
    </lineage>
</organism>
<dbReference type="SUPFAM" id="SSF55729">
    <property type="entry name" value="Acyl-CoA N-acyltransferases (Nat)"/>
    <property type="match status" value="1"/>
</dbReference>
<evidence type="ECO:0000313" key="3">
    <source>
        <dbReference type="Proteomes" id="UP000031950"/>
    </source>
</evidence>
<dbReference type="Proteomes" id="UP000031950">
    <property type="component" value="Unassembled WGS sequence"/>
</dbReference>
<proteinExistence type="predicted"/>
<comment type="caution">
    <text evidence="2">The sequence shown here is derived from an EMBL/GenBank/DDBJ whole genome shotgun (WGS) entry which is preliminary data.</text>
</comment>
<dbReference type="RefSeq" id="WP_041123695.1">
    <property type="nucleotide sequence ID" value="NZ_JXRQ01000029.1"/>
</dbReference>
<dbReference type="OrthoDB" id="9811523at2"/>
<dbReference type="PROSITE" id="PS51186">
    <property type="entry name" value="GNAT"/>
    <property type="match status" value="1"/>
</dbReference>
<sequence>MNPFDEFETERLALITLTKEHTQFIFDHFSDPVVCRFLLDEEVYTEMEEAENFILYNAYHLKKNHNRWAITLKDSGTVIGTCGFHQWDRYNNIAEIGYDLTPVEWGKGYGRETVTGMIEHGFQYMKLNRIEAYAAKGNSASMKLLEKLGFKQEGLVRDKHLFQGKYYDHYSYSLLKREWENGSR</sequence>
<dbReference type="GO" id="GO:0008999">
    <property type="term" value="F:protein-N-terminal-alanine acetyltransferase activity"/>
    <property type="evidence" value="ECO:0007669"/>
    <property type="project" value="TreeGrafter"/>
</dbReference>
<dbReference type="InterPro" id="IPR000182">
    <property type="entry name" value="GNAT_dom"/>
</dbReference>
<dbReference type="EMBL" id="JXRQ01000029">
    <property type="protein sequence ID" value="KIL43499.1"/>
    <property type="molecule type" value="Genomic_DNA"/>
</dbReference>
<dbReference type="PATRIC" id="fig|135826.4.peg.3183"/>
<dbReference type="STRING" id="135826.KP77_32050"/>
<accession>A0A0C2RP32</accession>
<dbReference type="Pfam" id="PF13302">
    <property type="entry name" value="Acetyltransf_3"/>
    <property type="match status" value="1"/>
</dbReference>
<dbReference type="PANTHER" id="PTHR43792">
    <property type="entry name" value="GNAT FAMILY, PUTATIVE (AFU_ORTHOLOGUE AFUA_3G00765)-RELATED-RELATED"/>
    <property type="match status" value="1"/>
</dbReference>
<dbReference type="PANTHER" id="PTHR43792:SF9">
    <property type="entry name" value="RIBOSOMAL-PROTEIN-ALANINE ACETYLTRANSFERASE"/>
    <property type="match status" value="1"/>
</dbReference>
<dbReference type="InterPro" id="IPR051531">
    <property type="entry name" value="N-acetyltransferase"/>
</dbReference>
<protein>
    <recommendedName>
        <fullName evidence="1">N-acetyltransferase domain-containing protein</fullName>
    </recommendedName>
</protein>
<dbReference type="AlphaFoldDB" id="A0A0C2RP32"/>
<dbReference type="InterPro" id="IPR016181">
    <property type="entry name" value="Acyl_CoA_acyltransferase"/>
</dbReference>
<keyword evidence="3" id="KW-1185">Reference proteome</keyword>
<dbReference type="GO" id="GO:0005737">
    <property type="term" value="C:cytoplasm"/>
    <property type="evidence" value="ECO:0007669"/>
    <property type="project" value="TreeGrafter"/>
</dbReference>
<evidence type="ECO:0000313" key="2">
    <source>
        <dbReference type="EMBL" id="KIL43499.1"/>
    </source>
</evidence>
<gene>
    <name evidence="2" type="ORF">KP77_32050</name>
</gene>
<evidence type="ECO:0000259" key="1">
    <source>
        <dbReference type="PROSITE" id="PS51186"/>
    </source>
</evidence>
<reference evidence="2 3" key="1">
    <citation type="submission" date="2015-01" db="EMBL/GenBank/DDBJ databases">
        <title>Genome sequence of Jeotgalibacillus alimentarius.</title>
        <authorList>
            <person name="Goh K.M."/>
            <person name="Chan K.-G."/>
            <person name="Yaakop A.S."/>
            <person name="Ee R."/>
            <person name="Gan H.M."/>
            <person name="Chan C.S."/>
        </authorList>
    </citation>
    <scope>NUCLEOTIDE SEQUENCE [LARGE SCALE GENOMIC DNA]</scope>
    <source>
        <strain evidence="2 3">YKJ-13</strain>
    </source>
</reference>
<dbReference type="Gene3D" id="3.40.630.30">
    <property type="match status" value="1"/>
</dbReference>
<name>A0A0C2RP32_9BACL</name>